<dbReference type="InterPro" id="IPR003615">
    <property type="entry name" value="HNH_nuc"/>
</dbReference>
<dbReference type="SUPFAM" id="SSF48334">
    <property type="entry name" value="DNA repair protein MutS, domain III"/>
    <property type="match status" value="1"/>
</dbReference>
<dbReference type="SMART" id="SM00507">
    <property type="entry name" value="HNHc"/>
    <property type="match status" value="1"/>
</dbReference>
<proteinExistence type="inferred from homology"/>
<dbReference type="InterPro" id="IPR007696">
    <property type="entry name" value="DNA_mismatch_repair_MutS_core"/>
</dbReference>
<dbReference type="PANTHER" id="PTHR11361">
    <property type="entry name" value="DNA MISMATCH REPAIR PROTEIN MUTS FAMILY MEMBER"/>
    <property type="match status" value="1"/>
</dbReference>
<evidence type="ECO:0000256" key="5">
    <source>
        <dbReference type="ARBA" id="ARBA00023125"/>
    </source>
</evidence>
<dbReference type="AlphaFoldDB" id="A0A6C0IFL3"/>
<evidence type="ECO:0008006" key="11">
    <source>
        <dbReference type="Google" id="ProtNLM"/>
    </source>
</evidence>
<dbReference type="CDD" id="cd00085">
    <property type="entry name" value="HNHc"/>
    <property type="match status" value="1"/>
</dbReference>
<dbReference type="PIRSF" id="PIRSF037677">
    <property type="entry name" value="DNA_mis_repair_Msh6"/>
    <property type="match status" value="1"/>
</dbReference>
<feature type="domain" description="HNH nuclease" evidence="7">
    <location>
        <begin position="829"/>
        <end position="887"/>
    </location>
</feature>
<feature type="domain" description="DNA mismatch repair proteins mutS family" evidence="9">
    <location>
        <begin position="628"/>
        <end position="818"/>
    </location>
</feature>
<keyword evidence="6" id="KW-0234">DNA repair</keyword>
<keyword evidence="2" id="KW-0547">Nucleotide-binding</keyword>
<comment type="similarity">
    <text evidence="1">Belongs to the DNA mismatch repair MutS family.</text>
</comment>
<protein>
    <recommendedName>
        <fullName evidence="11">DNA mismatch repair proteins mutS family domain-containing protein</fullName>
    </recommendedName>
</protein>
<name>A0A6C0IFL3_9ZZZZ</name>
<dbReference type="InterPro" id="IPR027417">
    <property type="entry name" value="P-loop_NTPase"/>
</dbReference>
<reference evidence="10" key="1">
    <citation type="journal article" date="2020" name="Nature">
        <title>Giant virus diversity and host interactions through global metagenomics.</title>
        <authorList>
            <person name="Schulz F."/>
            <person name="Roux S."/>
            <person name="Paez-Espino D."/>
            <person name="Jungbluth S."/>
            <person name="Walsh D.A."/>
            <person name="Denef V.J."/>
            <person name="McMahon K.D."/>
            <person name="Konstantinidis K.T."/>
            <person name="Eloe-Fadrosh E.A."/>
            <person name="Kyrpides N.C."/>
            <person name="Woyke T."/>
        </authorList>
    </citation>
    <scope>NUCLEOTIDE SEQUENCE</scope>
    <source>
        <strain evidence="10">GVMAG-M-3300023184-77</strain>
    </source>
</reference>
<dbReference type="PANTHER" id="PTHR11361:SF34">
    <property type="entry name" value="DNA MISMATCH REPAIR PROTEIN MSH1, MITOCHONDRIAL"/>
    <property type="match status" value="1"/>
</dbReference>
<dbReference type="InterPro" id="IPR017261">
    <property type="entry name" value="DNA_mismatch_repair_MutS/MSH"/>
</dbReference>
<dbReference type="SUPFAM" id="SSF52540">
    <property type="entry name" value="P-loop containing nucleoside triphosphate hydrolases"/>
    <property type="match status" value="1"/>
</dbReference>
<dbReference type="GO" id="GO:0005634">
    <property type="term" value="C:nucleus"/>
    <property type="evidence" value="ECO:0007669"/>
    <property type="project" value="TreeGrafter"/>
</dbReference>
<keyword evidence="5" id="KW-0238">DNA-binding</keyword>
<keyword evidence="4" id="KW-0067">ATP-binding</keyword>
<evidence type="ECO:0000259" key="8">
    <source>
        <dbReference type="SMART" id="SM00533"/>
    </source>
</evidence>
<dbReference type="GO" id="GO:0030983">
    <property type="term" value="F:mismatched DNA binding"/>
    <property type="evidence" value="ECO:0007669"/>
    <property type="project" value="InterPro"/>
</dbReference>
<feature type="domain" description="DNA mismatch repair protein MutS core" evidence="8">
    <location>
        <begin position="301"/>
        <end position="613"/>
    </location>
</feature>
<dbReference type="Pfam" id="PF05192">
    <property type="entry name" value="MutS_III"/>
    <property type="match status" value="1"/>
</dbReference>
<dbReference type="SMART" id="SM00533">
    <property type="entry name" value="MUTSd"/>
    <property type="match status" value="1"/>
</dbReference>
<evidence type="ECO:0000256" key="3">
    <source>
        <dbReference type="ARBA" id="ARBA00022763"/>
    </source>
</evidence>
<dbReference type="GO" id="GO:0005739">
    <property type="term" value="C:mitochondrion"/>
    <property type="evidence" value="ECO:0007669"/>
    <property type="project" value="TreeGrafter"/>
</dbReference>
<dbReference type="Gene3D" id="3.40.1170.10">
    <property type="entry name" value="DNA repair protein MutS, domain I"/>
    <property type="match status" value="1"/>
</dbReference>
<dbReference type="Pfam" id="PF01624">
    <property type="entry name" value="MutS_I"/>
    <property type="match status" value="1"/>
</dbReference>
<evidence type="ECO:0000256" key="2">
    <source>
        <dbReference type="ARBA" id="ARBA00022741"/>
    </source>
</evidence>
<sequence length="968" mass="110553">MREEYQKLYKEHSKKYGSNTCIFLEVGKFYEMYDRINPDTGVGETSMQRVTQLLNIQLTFKENSDLFAGVPEQSLHKYASVLTREGWTVVLVNQIKDMKGKVIERKVWKVLSPGTHIEAITTDALYIGLLFLEENSFTIPPNYAITVADISTGHCRSIEGVIEGKYDSWRPDTILHFFQVHPVKELLIVSKGRILKDETFFKQNLSLHNTLIHMKEYSSSQELIKESILNSGFQNKSLLSIYDFLNIVQGSNIEISLVQLLLFLSEHFPSNSSLLYEHSIWNPETTVFLGNNVLNQLNMISSNECILSYFKKTFTPMGKRDMLERILNPISDVEELNKRIHRIEIVSTIENKKGVEHCLKQISDLPRIHHKFTNYTINAQDILSLDQSYSRVLDVLEFLKGSALEESTLVDISIEKKIIEYRDFFYKNFDIQKALISNESMSFLQNTVGPKTYEIEQLIKNQYRKADEFLSNITKEAGLPPGTIKFENNFSIETTKKIAVHFDKVSKVSLSVKKSSVSIHSSVLESIQATCLVYQMKLAQVLKEELIPICNNFFDNYRNLWSSIENYISQIDILFTISNVCKERGFVKPEFQDNSESSGFHIKGLRHPLIESQNTRVEYVTHNVSLNSEGWLLYGMNASGKSSLMKAVGISVLLAQVGCFVPSLQMVIKPFKSIFTRILNQDNIWAGLSSFAVEMLELREILNKANEFSLVLGDELCSGTESVSATALVASGIVWLHNVKSSFIFATHLHGLNDLDILKSLKSLHIWHLKVHYDAIKDKLIYDRRLEKGPGNTYYGLEVAKAMNIPSEFLSLAHSIRKTILEEDLRVSSYNKNCIIYKCEICDNSISSEIEVHHIGQQKDAVNNILPSGLNKDHMRNLIVVCQKCHDKHHAGEIEIGSLKQTSEGLEREVITKTVKQKASKWSEEQRGIIKSYLIKFQNVSPKRIIYDLEKNEGIQISEQSLRSFKVL</sequence>
<evidence type="ECO:0000256" key="6">
    <source>
        <dbReference type="ARBA" id="ARBA00023204"/>
    </source>
</evidence>
<dbReference type="Gene3D" id="1.10.1420.10">
    <property type="match status" value="2"/>
</dbReference>
<dbReference type="GO" id="GO:0043504">
    <property type="term" value="P:mitochondrial DNA repair"/>
    <property type="evidence" value="ECO:0007669"/>
    <property type="project" value="TreeGrafter"/>
</dbReference>
<dbReference type="GO" id="GO:0006298">
    <property type="term" value="P:mismatch repair"/>
    <property type="evidence" value="ECO:0007669"/>
    <property type="project" value="InterPro"/>
</dbReference>
<organism evidence="10">
    <name type="scientific">viral metagenome</name>
    <dbReference type="NCBI Taxonomy" id="1070528"/>
    <lineage>
        <taxon>unclassified sequences</taxon>
        <taxon>metagenomes</taxon>
        <taxon>organismal metagenomes</taxon>
    </lineage>
</organism>
<keyword evidence="3" id="KW-0227">DNA damage</keyword>
<dbReference type="SUPFAM" id="SSF55271">
    <property type="entry name" value="DNA repair protein MutS, domain I"/>
    <property type="match status" value="1"/>
</dbReference>
<evidence type="ECO:0000259" key="7">
    <source>
        <dbReference type="SMART" id="SM00507"/>
    </source>
</evidence>
<dbReference type="InterPro" id="IPR007695">
    <property type="entry name" value="DNA_mismatch_repair_MutS-lik_N"/>
</dbReference>
<dbReference type="InterPro" id="IPR036187">
    <property type="entry name" value="DNA_mismatch_repair_MutS_sf"/>
</dbReference>
<dbReference type="EMBL" id="MN740165">
    <property type="protein sequence ID" value="QHT91256.1"/>
    <property type="molecule type" value="Genomic_DNA"/>
</dbReference>
<dbReference type="SMART" id="SM00534">
    <property type="entry name" value="MUTSac"/>
    <property type="match status" value="1"/>
</dbReference>
<dbReference type="Pfam" id="PF00488">
    <property type="entry name" value="MutS_V"/>
    <property type="match status" value="1"/>
</dbReference>
<dbReference type="InterPro" id="IPR045076">
    <property type="entry name" value="MutS"/>
</dbReference>
<evidence type="ECO:0000256" key="1">
    <source>
        <dbReference type="ARBA" id="ARBA00006271"/>
    </source>
</evidence>
<dbReference type="InterPro" id="IPR016151">
    <property type="entry name" value="DNA_mismatch_repair_MutS_N"/>
</dbReference>
<dbReference type="InterPro" id="IPR000432">
    <property type="entry name" value="DNA_mismatch_repair_MutS_C"/>
</dbReference>
<evidence type="ECO:0000313" key="10">
    <source>
        <dbReference type="EMBL" id="QHT91256.1"/>
    </source>
</evidence>
<dbReference type="GO" id="GO:0005524">
    <property type="term" value="F:ATP binding"/>
    <property type="evidence" value="ECO:0007669"/>
    <property type="project" value="UniProtKB-KW"/>
</dbReference>
<accession>A0A6C0IFL3</accession>
<dbReference type="Gene3D" id="3.40.50.300">
    <property type="entry name" value="P-loop containing nucleotide triphosphate hydrolases"/>
    <property type="match status" value="1"/>
</dbReference>
<evidence type="ECO:0000256" key="4">
    <source>
        <dbReference type="ARBA" id="ARBA00022840"/>
    </source>
</evidence>
<dbReference type="GO" id="GO:0140664">
    <property type="term" value="F:ATP-dependent DNA damage sensor activity"/>
    <property type="evidence" value="ECO:0007669"/>
    <property type="project" value="InterPro"/>
</dbReference>
<evidence type="ECO:0000259" key="9">
    <source>
        <dbReference type="SMART" id="SM00534"/>
    </source>
</evidence>